<dbReference type="EMBL" id="JACGWN010000009">
    <property type="protein sequence ID" value="KAL0434428.1"/>
    <property type="molecule type" value="Genomic_DNA"/>
</dbReference>
<dbReference type="PANTHER" id="PTHR12150:SF13">
    <property type="entry name" value="METHYLTRANSFERASE C9ORF114-RELATED"/>
    <property type="match status" value="1"/>
</dbReference>
<dbReference type="Gene3D" id="3.40.1280.10">
    <property type="match status" value="1"/>
</dbReference>
<organism evidence="3">
    <name type="scientific">Sesamum latifolium</name>
    <dbReference type="NCBI Taxonomy" id="2727402"/>
    <lineage>
        <taxon>Eukaryota</taxon>
        <taxon>Viridiplantae</taxon>
        <taxon>Streptophyta</taxon>
        <taxon>Embryophyta</taxon>
        <taxon>Tracheophyta</taxon>
        <taxon>Spermatophyta</taxon>
        <taxon>Magnoliopsida</taxon>
        <taxon>eudicotyledons</taxon>
        <taxon>Gunneridae</taxon>
        <taxon>Pentapetalae</taxon>
        <taxon>asterids</taxon>
        <taxon>lamiids</taxon>
        <taxon>Lamiales</taxon>
        <taxon>Pedaliaceae</taxon>
        <taxon>Sesamum</taxon>
    </lineage>
</organism>
<reference evidence="3" key="2">
    <citation type="journal article" date="2024" name="Plant">
        <title>Genomic evolution and insights into agronomic trait innovations of Sesamum species.</title>
        <authorList>
            <person name="Miao H."/>
            <person name="Wang L."/>
            <person name="Qu L."/>
            <person name="Liu H."/>
            <person name="Sun Y."/>
            <person name="Le M."/>
            <person name="Wang Q."/>
            <person name="Wei S."/>
            <person name="Zheng Y."/>
            <person name="Lin W."/>
            <person name="Duan Y."/>
            <person name="Cao H."/>
            <person name="Xiong S."/>
            <person name="Wang X."/>
            <person name="Wei L."/>
            <person name="Li C."/>
            <person name="Ma Q."/>
            <person name="Ju M."/>
            <person name="Zhao R."/>
            <person name="Li G."/>
            <person name="Mu C."/>
            <person name="Tian Q."/>
            <person name="Mei H."/>
            <person name="Zhang T."/>
            <person name="Gao T."/>
            <person name="Zhang H."/>
        </authorList>
    </citation>
    <scope>NUCLEOTIDE SEQUENCE</scope>
    <source>
        <strain evidence="3">KEN1</strain>
    </source>
</reference>
<dbReference type="InterPro" id="IPR003750">
    <property type="entry name" value="Put_MeTrfase-C9orf114-like"/>
</dbReference>
<dbReference type="Pfam" id="PF02598">
    <property type="entry name" value="Methyltrn_RNA_3"/>
    <property type="match status" value="1"/>
</dbReference>
<evidence type="ECO:0000256" key="1">
    <source>
        <dbReference type="ARBA" id="ARBA00009841"/>
    </source>
</evidence>
<dbReference type="PANTHER" id="PTHR12150">
    <property type="entry name" value="CLASS IV SAM-BINDING METHYLTRANSFERASE-RELATED"/>
    <property type="match status" value="1"/>
</dbReference>
<feature type="region of interest" description="Disordered" evidence="2">
    <location>
        <begin position="1"/>
        <end position="43"/>
    </location>
</feature>
<feature type="compositionally biased region" description="Basic residues" evidence="2">
    <location>
        <begin position="26"/>
        <end position="35"/>
    </location>
</feature>
<evidence type="ECO:0000256" key="2">
    <source>
        <dbReference type="SAM" id="MobiDB-lite"/>
    </source>
</evidence>
<proteinExistence type="inferred from homology"/>
<dbReference type="InterPro" id="IPR029026">
    <property type="entry name" value="tRNA_m1G_MTases_N"/>
</dbReference>
<reference evidence="3" key="1">
    <citation type="submission" date="2020-06" db="EMBL/GenBank/DDBJ databases">
        <authorList>
            <person name="Li T."/>
            <person name="Hu X."/>
            <person name="Zhang T."/>
            <person name="Song X."/>
            <person name="Zhang H."/>
            <person name="Dai N."/>
            <person name="Sheng W."/>
            <person name="Hou X."/>
            <person name="Wei L."/>
        </authorList>
    </citation>
    <scope>NUCLEOTIDE SEQUENCE</scope>
    <source>
        <strain evidence="3">KEN1</strain>
        <tissue evidence="3">Leaf</tissue>
    </source>
</reference>
<sequence>MGKKQKRETEQNDVCAANGGSESQEKHRKKKRKNREKVEEPQNEAVLATDISTVTIAVPGSIIDNAQSLELATRGKNVRDIFDSYLNTCPHQGSRTIRTEEAMFISLQYFQEPISRVSRKYEYSNR</sequence>
<evidence type="ECO:0000313" key="3">
    <source>
        <dbReference type="EMBL" id="KAL0434428.1"/>
    </source>
</evidence>
<accession>A0AAW2VYJ3</accession>
<dbReference type="AlphaFoldDB" id="A0AAW2VYJ3"/>
<comment type="caution">
    <text evidence="3">The sequence shown here is derived from an EMBL/GenBank/DDBJ whole genome shotgun (WGS) entry which is preliminary data.</text>
</comment>
<gene>
    <name evidence="3" type="ORF">Slati_2777100</name>
</gene>
<name>A0AAW2VYJ3_9LAMI</name>
<dbReference type="SUPFAM" id="SSF75217">
    <property type="entry name" value="alpha/beta knot"/>
    <property type="match status" value="1"/>
</dbReference>
<dbReference type="InterPro" id="IPR029028">
    <property type="entry name" value="Alpha/beta_knot_MTases"/>
</dbReference>
<comment type="similarity">
    <text evidence="1">Belongs to the class IV-like SAM-binding methyltransferase superfamily.</text>
</comment>
<protein>
    <submittedName>
        <fullName evidence="3">Uncharacterized protein</fullName>
    </submittedName>
</protein>